<evidence type="ECO:0000313" key="2">
    <source>
        <dbReference type="Proteomes" id="UP001165101"/>
    </source>
</evidence>
<reference evidence="1" key="1">
    <citation type="submission" date="2023-04" db="EMBL/GenBank/DDBJ databases">
        <title>Candida boidinii NBRC 1967.</title>
        <authorList>
            <person name="Ichikawa N."/>
            <person name="Sato H."/>
            <person name="Tonouchi N."/>
        </authorList>
    </citation>
    <scope>NUCLEOTIDE SEQUENCE</scope>
    <source>
        <strain evidence="1">NBRC 1967</strain>
    </source>
</reference>
<dbReference type="EMBL" id="BSXV01004614">
    <property type="protein sequence ID" value="GMF00875.1"/>
    <property type="molecule type" value="Genomic_DNA"/>
</dbReference>
<sequence length="250" mass="28052">MAIRTKPITAVVLDIEGTVCPISFVKEVLFPFFVEQLPEVLDQYEYPLTESASSNDEVYNTLLQFPKELHASKKLLSDYINNLVSKDIKDSILKKLQGLVWAKGYESSLIKSPIYKDAIDAIEKWASHLSNGVYIYSSGSVQAQKLLFGHVESVTANSSIDLNNLIIDYFDTINIGPKIETSSYTKILKKIKEINHPSNVLFLSDNINEVNAAIDSGMQSFIVRRPGNAELSKDQTAYHTIIDNFEDLIQ</sequence>
<gene>
    <name evidence="1" type="ORF">Cboi01_000567600</name>
</gene>
<protein>
    <submittedName>
        <fullName evidence="1">Unnamed protein product</fullName>
    </submittedName>
</protein>
<organism evidence="1 2">
    <name type="scientific">Candida boidinii</name>
    <name type="common">Yeast</name>
    <dbReference type="NCBI Taxonomy" id="5477"/>
    <lineage>
        <taxon>Eukaryota</taxon>
        <taxon>Fungi</taxon>
        <taxon>Dikarya</taxon>
        <taxon>Ascomycota</taxon>
        <taxon>Saccharomycotina</taxon>
        <taxon>Pichiomycetes</taxon>
        <taxon>Pichiales</taxon>
        <taxon>Pichiaceae</taxon>
        <taxon>Ogataea</taxon>
        <taxon>Ogataea/Candida clade</taxon>
    </lineage>
</organism>
<evidence type="ECO:0000313" key="1">
    <source>
        <dbReference type="EMBL" id="GMF00875.1"/>
    </source>
</evidence>
<dbReference type="Proteomes" id="UP001165101">
    <property type="component" value="Unassembled WGS sequence"/>
</dbReference>
<proteinExistence type="predicted"/>
<accession>A0ACB5U432</accession>
<comment type="caution">
    <text evidence="1">The sequence shown here is derived from an EMBL/GenBank/DDBJ whole genome shotgun (WGS) entry which is preliminary data.</text>
</comment>
<keyword evidence="2" id="KW-1185">Reference proteome</keyword>
<name>A0ACB5U432_CANBO</name>